<dbReference type="GO" id="GO:0016020">
    <property type="term" value="C:membrane"/>
    <property type="evidence" value="ECO:0007669"/>
    <property type="project" value="UniProtKB-SubCell"/>
</dbReference>
<accession>A0AA48R9I7</accession>
<dbReference type="PANTHER" id="PTHR34001:SF3">
    <property type="entry name" value="BLL7405 PROTEIN"/>
    <property type="match status" value="1"/>
</dbReference>
<protein>
    <recommendedName>
        <fullName evidence="4">Outer membrane protein beta-barrel domain-containing protein</fullName>
    </recommendedName>
</protein>
<evidence type="ECO:0000256" key="2">
    <source>
        <dbReference type="ARBA" id="ARBA00022729"/>
    </source>
</evidence>
<reference evidence="5" key="1">
    <citation type="submission" date="2023-07" db="EMBL/GenBank/DDBJ databases">
        <authorList>
            <person name="Pelsma A.J. K."/>
        </authorList>
    </citation>
    <scope>NUCLEOTIDE SEQUENCE</scope>
</reference>
<dbReference type="SUPFAM" id="SSF56925">
    <property type="entry name" value="OMPA-like"/>
    <property type="match status" value="1"/>
</dbReference>
<evidence type="ECO:0000313" key="5">
    <source>
        <dbReference type="EMBL" id="CAJ0862894.1"/>
    </source>
</evidence>
<dbReference type="Gene3D" id="2.40.160.20">
    <property type="match status" value="1"/>
</dbReference>
<dbReference type="AlphaFoldDB" id="A0AA48R9I7"/>
<organism evidence="5">
    <name type="scientific">freshwater sediment metagenome</name>
    <dbReference type="NCBI Taxonomy" id="556182"/>
    <lineage>
        <taxon>unclassified sequences</taxon>
        <taxon>metagenomes</taxon>
        <taxon>ecological metagenomes</taxon>
    </lineage>
</organism>
<dbReference type="Pfam" id="PF13505">
    <property type="entry name" value="OMP_b-brl"/>
    <property type="match status" value="1"/>
</dbReference>
<evidence type="ECO:0000259" key="4">
    <source>
        <dbReference type="Pfam" id="PF13505"/>
    </source>
</evidence>
<dbReference type="InterPro" id="IPR051692">
    <property type="entry name" value="OMP-like"/>
</dbReference>
<keyword evidence="3" id="KW-0472">Membrane</keyword>
<dbReference type="PANTHER" id="PTHR34001">
    <property type="entry name" value="BLL7405 PROTEIN"/>
    <property type="match status" value="1"/>
</dbReference>
<keyword evidence="2" id="KW-0732">Signal</keyword>
<dbReference type="InterPro" id="IPR027385">
    <property type="entry name" value="Beta-barrel_OMP"/>
</dbReference>
<evidence type="ECO:0000256" key="3">
    <source>
        <dbReference type="ARBA" id="ARBA00023136"/>
    </source>
</evidence>
<gene>
    <name evidence="5" type="ORF">AMST5_01531</name>
</gene>
<feature type="domain" description="Outer membrane protein beta-barrel" evidence="4">
    <location>
        <begin position="47"/>
        <end position="229"/>
    </location>
</feature>
<name>A0AA48R9I7_9ZZZZ</name>
<dbReference type="InterPro" id="IPR011250">
    <property type="entry name" value="OMP/PagP_B-barrel"/>
</dbReference>
<sequence length="229" mass="23749">MCTKSAATLASVLAAMLSAAPALGADLPRGRGAPPAPVYAPPPPAFVWTGFYAGVQGGWGFADFQGASDRALVASANGGLVGLGGGYNYQIAPNFLLGAEADFSFAWIGNESTPLWGVAARGNTDDLLTIRGRAGYVMDRTLIFAAAGFAGSRNAISVAGLSFNGYQSSFQPGWTIGAGVEYMIMPRVSAKAEYLYTSTGSDTYFAGTPFQTYSGVDMSTVRGGINYHF</sequence>
<dbReference type="EMBL" id="OY288114">
    <property type="protein sequence ID" value="CAJ0862894.1"/>
    <property type="molecule type" value="Genomic_DNA"/>
</dbReference>
<proteinExistence type="predicted"/>
<comment type="subcellular location">
    <subcellularLocation>
        <location evidence="1">Membrane</location>
    </subcellularLocation>
</comment>
<evidence type="ECO:0000256" key="1">
    <source>
        <dbReference type="ARBA" id="ARBA00004370"/>
    </source>
</evidence>